<evidence type="ECO:0000256" key="3">
    <source>
        <dbReference type="ARBA" id="ARBA00023163"/>
    </source>
</evidence>
<evidence type="ECO:0000259" key="7">
    <source>
        <dbReference type="PROSITE" id="PS51294"/>
    </source>
</evidence>
<proteinExistence type="predicted"/>
<feature type="domain" description="HTH myb-type" evidence="7">
    <location>
        <begin position="125"/>
        <end position="171"/>
    </location>
</feature>
<dbReference type="InterPro" id="IPR017930">
    <property type="entry name" value="Myb_dom"/>
</dbReference>
<feature type="region of interest" description="Disordered" evidence="5">
    <location>
        <begin position="83"/>
        <end position="131"/>
    </location>
</feature>
<keyword evidence="3" id="KW-0804">Transcription</keyword>
<reference evidence="8 9" key="1">
    <citation type="journal article" date="2024" name="G3 (Bethesda)">
        <title>Genome assembly of Hibiscus sabdariffa L. provides insights into metabolisms of medicinal natural products.</title>
        <authorList>
            <person name="Kim T."/>
        </authorList>
    </citation>
    <scope>NUCLEOTIDE SEQUENCE [LARGE SCALE GENOMIC DNA]</scope>
    <source>
        <strain evidence="8">TK-2024</strain>
        <tissue evidence="8">Old leaves</tissue>
    </source>
</reference>
<dbReference type="SUPFAM" id="SSF46689">
    <property type="entry name" value="Homeodomain-like"/>
    <property type="match status" value="2"/>
</dbReference>
<dbReference type="EMBL" id="JBBPBM010000023">
    <property type="protein sequence ID" value="KAK8546351.1"/>
    <property type="molecule type" value="Genomic_DNA"/>
</dbReference>
<dbReference type="PROSITE" id="PS50090">
    <property type="entry name" value="MYB_LIKE"/>
    <property type="match status" value="3"/>
</dbReference>
<feature type="domain" description="Myb-like" evidence="6">
    <location>
        <begin position="172"/>
        <end position="223"/>
    </location>
</feature>
<keyword evidence="4" id="KW-0539">Nucleus</keyword>
<dbReference type="PROSITE" id="PS51294">
    <property type="entry name" value="HTH_MYB"/>
    <property type="match status" value="3"/>
</dbReference>
<feature type="compositionally biased region" description="Basic residues" evidence="5">
    <location>
        <begin position="113"/>
        <end position="125"/>
    </location>
</feature>
<evidence type="ECO:0000256" key="2">
    <source>
        <dbReference type="ARBA" id="ARBA00023015"/>
    </source>
</evidence>
<evidence type="ECO:0000259" key="6">
    <source>
        <dbReference type="PROSITE" id="PS50090"/>
    </source>
</evidence>
<dbReference type="Proteomes" id="UP001472677">
    <property type="component" value="Unassembled WGS sequence"/>
</dbReference>
<feature type="domain" description="Myb-like" evidence="6">
    <location>
        <begin position="224"/>
        <end position="274"/>
    </location>
</feature>
<dbReference type="InterPro" id="IPR009057">
    <property type="entry name" value="Homeodomain-like_sf"/>
</dbReference>
<organism evidence="8 9">
    <name type="scientific">Hibiscus sabdariffa</name>
    <name type="common">roselle</name>
    <dbReference type="NCBI Taxonomy" id="183260"/>
    <lineage>
        <taxon>Eukaryota</taxon>
        <taxon>Viridiplantae</taxon>
        <taxon>Streptophyta</taxon>
        <taxon>Embryophyta</taxon>
        <taxon>Tracheophyta</taxon>
        <taxon>Spermatophyta</taxon>
        <taxon>Magnoliopsida</taxon>
        <taxon>eudicotyledons</taxon>
        <taxon>Gunneridae</taxon>
        <taxon>Pentapetalae</taxon>
        <taxon>rosids</taxon>
        <taxon>malvids</taxon>
        <taxon>Malvales</taxon>
        <taxon>Malvaceae</taxon>
        <taxon>Malvoideae</taxon>
        <taxon>Hibiscus</taxon>
    </lineage>
</organism>
<dbReference type="PANTHER" id="PTHR45614">
    <property type="entry name" value="MYB PROTEIN-RELATED"/>
    <property type="match status" value="1"/>
</dbReference>
<evidence type="ECO:0000256" key="4">
    <source>
        <dbReference type="ARBA" id="ARBA00023242"/>
    </source>
</evidence>
<feature type="domain" description="Myb-like" evidence="6">
    <location>
        <begin position="120"/>
        <end position="171"/>
    </location>
</feature>
<evidence type="ECO:0000256" key="5">
    <source>
        <dbReference type="SAM" id="MobiDB-lite"/>
    </source>
</evidence>
<feature type="domain" description="HTH myb-type" evidence="7">
    <location>
        <begin position="228"/>
        <end position="278"/>
    </location>
</feature>
<feature type="domain" description="HTH myb-type" evidence="7">
    <location>
        <begin position="172"/>
        <end position="227"/>
    </location>
</feature>
<evidence type="ECO:0000256" key="1">
    <source>
        <dbReference type="ARBA" id="ARBA00004123"/>
    </source>
</evidence>
<keyword evidence="9" id="KW-1185">Reference proteome</keyword>
<dbReference type="Gene3D" id="1.10.10.60">
    <property type="entry name" value="Homeodomain-like"/>
    <property type="match status" value="3"/>
</dbReference>
<sequence>MKGSWNWNPRIEFPVNRKSWKSPAKPNGGSANLQTCSTVNRSYVGAFAKLECRLRSWSLIPATQKVMAELRIEESFLQNKQLTTASSSPMSEGGGNAVVKSSGVSSPSPTSPSHRRTTGPIRRAKGGWTPEEDETLRNAVAAFRGKSWKKIAEFFPDRSEVQCLHRWQKVLNPDLVKGPWTQEEDDKIIELVSKYGPTKWSIIAKSLPGRIGKQCRERWHNHLNPDIKKDAWTLDEELALMNAHRTYGNKWAEIAKVLPGRTDNAIKNHWNSSLKKKLDFYLATGKLPPVSKNGLQNGTKDVKTPTIKNFVVRSEKDSDSTAQTSSETADTCKLEEDGKDQLESYAPVQNMFTSSSVAPNESADTESTECKPRSSAVNPCCCDSESGEKFVNHGMSSQIVEDKVLETQVGFDTPTYGSLCCDESPRVRGGSSLVSDILKKGVQHEWTSTPIISPISFFTPPCVKSNGFSTHSPEYILRIAAKTFPNTPSIFRKRKSKAHSLALPNKIGKSNEVAVKDTVQVSGEVERTENSMERSQFHAGNSCESPACQGNSNGGSNCTAFNASPPYRLRSKRTAVFKSVERQLELTFDQERHEGWGSHSVLNLVDKYSLEADSPFPEQWHPAQHYTGEVIMLFNRGTPSMPLLDNLADMVI</sequence>
<feature type="compositionally biased region" description="Low complexity" evidence="5">
    <location>
        <begin position="98"/>
        <end position="112"/>
    </location>
</feature>
<dbReference type="CDD" id="cd00167">
    <property type="entry name" value="SANT"/>
    <property type="match status" value="3"/>
</dbReference>
<comment type="caution">
    <text evidence="8">The sequence shown here is derived from an EMBL/GenBank/DDBJ whole genome shotgun (WGS) entry which is preliminary data.</text>
</comment>
<protein>
    <submittedName>
        <fullName evidence="8">Uncharacterized protein</fullName>
    </submittedName>
</protein>
<gene>
    <name evidence="8" type="ORF">V6N12_027138</name>
</gene>
<dbReference type="Pfam" id="PF00249">
    <property type="entry name" value="Myb_DNA-binding"/>
    <property type="match status" value="3"/>
</dbReference>
<name>A0ABR2DTX7_9ROSI</name>
<dbReference type="InterPro" id="IPR050560">
    <property type="entry name" value="MYB_TF"/>
</dbReference>
<evidence type="ECO:0000313" key="9">
    <source>
        <dbReference type="Proteomes" id="UP001472677"/>
    </source>
</evidence>
<dbReference type="InterPro" id="IPR001005">
    <property type="entry name" value="SANT/Myb"/>
</dbReference>
<keyword evidence="2" id="KW-0805">Transcription regulation</keyword>
<accession>A0ABR2DTX7</accession>
<dbReference type="SMART" id="SM00717">
    <property type="entry name" value="SANT"/>
    <property type="match status" value="3"/>
</dbReference>
<evidence type="ECO:0000313" key="8">
    <source>
        <dbReference type="EMBL" id="KAK8546351.1"/>
    </source>
</evidence>
<comment type="subcellular location">
    <subcellularLocation>
        <location evidence="1">Nucleus</location>
    </subcellularLocation>
</comment>
<dbReference type="PANTHER" id="PTHR45614:SF194">
    <property type="entry name" value="TRANSCRIPTION FACTOR MYB3R-3-RELATED"/>
    <property type="match status" value="1"/>
</dbReference>